<keyword evidence="3" id="KW-1133">Transmembrane helix</keyword>
<dbReference type="AlphaFoldDB" id="C0FZF8"/>
<proteinExistence type="predicted"/>
<keyword evidence="4" id="KW-0472">Membrane</keyword>
<dbReference type="eggNOG" id="COG0025">
    <property type="taxonomic scope" value="Bacteria"/>
</dbReference>
<dbReference type="GO" id="GO:0016020">
    <property type="term" value="C:membrane"/>
    <property type="evidence" value="ECO:0007669"/>
    <property type="project" value="UniProtKB-SubCell"/>
</dbReference>
<accession>C0FZF8</accession>
<evidence type="ECO:0000256" key="4">
    <source>
        <dbReference type="ARBA" id="ARBA00023136"/>
    </source>
</evidence>
<evidence type="ECO:0000256" key="1">
    <source>
        <dbReference type="ARBA" id="ARBA00004141"/>
    </source>
</evidence>
<name>C0FZF8_9FIRM</name>
<dbReference type="PANTHER" id="PTHR31102">
    <property type="match status" value="1"/>
</dbReference>
<evidence type="ECO:0000259" key="5">
    <source>
        <dbReference type="Pfam" id="PF00999"/>
    </source>
</evidence>
<reference evidence="6 7" key="1">
    <citation type="submission" date="2009-02" db="EMBL/GenBank/DDBJ databases">
        <authorList>
            <person name="Fulton L."/>
            <person name="Clifton S."/>
            <person name="Fulton B."/>
            <person name="Xu J."/>
            <person name="Minx P."/>
            <person name="Pepin K.H."/>
            <person name="Johnson M."/>
            <person name="Bhonagiri V."/>
            <person name="Nash W.E."/>
            <person name="Mardis E.R."/>
            <person name="Wilson R.K."/>
        </authorList>
    </citation>
    <scope>NUCLEOTIDE SEQUENCE [LARGE SCALE GENOMIC DNA]</scope>
    <source>
        <strain evidence="6 7">DSM 16841</strain>
    </source>
</reference>
<dbReference type="RefSeq" id="WP_009861028.1">
    <property type="nucleotide sequence ID" value="NZ_ACFY01000165.1"/>
</dbReference>
<keyword evidence="2" id="KW-0812">Transmembrane</keyword>
<dbReference type="GO" id="GO:0015297">
    <property type="term" value="F:antiporter activity"/>
    <property type="evidence" value="ECO:0007669"/>
    <property type="project" value="InterPro"/>
</dbReference>
<dbReference type="Proteomes" id="UP000003561">
    <property type="component" value="Unassembled WGS sequence"/>
</dbReference>
<comment type="caution">
    <text evidence="6">The sequence shown here is derived from an EMBL/GenBank/DDBJ whole genome shotgun (WGS) entry which is preliminary data.</text>
</comment>
<dbReference type="GO" id="GO:1902600">
    <property type="term" value="P:proton transmembrane transport"/>
    <property type="evidence" value="ECO:0007669"/>
    <property type="project" value="InterPro"/>
</dbReference>
<comment type="subcellular location">
    <subcellularLocation>
        <location evidence="1">Membrane</location>
        <topology evidence="1">Multi-pass membrane protein</topology>
    </subcellularLocation>
</comment>
<dbReference type="Gene3D" id="1.20.1530.20">
    <property type="match status" value="1"/>
</dbReference>
<protein>
    <recommendedName>
        <fullName evidence="5">Cation/H+ exchanger transmembrane domain-containing protein</fullName>
    </recommendedName>
</protein>
<evidence type="ECO:0000256" key="3">
    <source>
        <dbReference type="ARBA" id="ARBA00022989"/>
    </source>
</evidence>
<evidence type="ECO:0000313" key="6">
    <source>
        <dbReference type="EMBL" id="EEG92064.1"/>
    </source>
</evidence>
<reference evidence="6 7" key="2">
    <citation type="submission" date="2009-03" db="EMBL/GenBank/DDBJ databases">
        <title>Draft genome sequence of Roseburia inulinivorans (DSM 16841).</title>
        <authorList>
            <person name="Sudarsanam P."/>
            <person name="Ley R."/>
            <person name="Guruge J."/>
            <person name="Turnbaugh P.J."/>
            <person name="Mahowald M."/>
            <person name="Liep D."/>
            <person name="Gordon J."/>
        </authorList>
    </citation>
    <scope>NUCLEOTIDE SEQUENCE [LARGE SCALE GENOMIC DNA]</scope>
    <source>
        <strain evidence="6 7">DSM 16841</strain>
    </source>
</reference>
<dbReference type="InterPro" id="IPR006153">
    <property type="entry name" value="Cation/H_exchanger_TM"/>
</dbReference>
<evidence type="ECO:0000313" key="7">
    <source>
        <dbReference type="Proteomes" id="UP000003561"/>
    </source>
</evidence>
<evidence type="ECO:0000256" key="2">
    <source>
        <dbReference type="ARBA" id="ARBA00022692"/>
    </source>
</evidence>
<dbReference type="InterPro" id="IPR051843">
    <property type="entry name" value="CPA1_transporter"/>
</dbReference>
<feature type="domain" description="Cation/H+ exchanger transmembrane" evidence="5">
    <location>
        <begin position="9"/>
        <end position="97"/>
    </location>
</feature>
<dbReference type="GeneID" id="97128128"/>
<gene>
    <name evidence="6" type="ORF">ROSEINA2194_04155</name>
</gene>
<organism evidence="6 7">
    <name type="scientific">Roseburia inulinivorans DSM 16841</name>
    <dbReference type="NCBI Taxonomy" id="622312"/>
    <lineage>
        <taxon>Bacteria</taxon>
        <taxon>Bacillati</taxon>
        <taxon>Bacillota</taxon>
        <taxon>Clostridia</taxon>
        <taxon>Lachnospirales</taxon>
        <taxon>Lachnospiraceae</taxon>
        <taxon>Roseburia</taxon>
    </lineage>
</organism>
<dbReference type="PANTHER" id="PTHR31102:SF1">
    <property type="entry name" value="CATION_H+ EXCHANGER DOMAIN-CONTAINING PROTEIN"/>
    <property type="match status" value="1"/>
</dbReference>
<dbReference type="Pfam" id="PF00999">
    <property type="entry name" value="Na_H_Exchanger"/>
    <property type="match status" value="1"/>
</dbReference>
<dbReference type="InterPro" id="IPR038770">
    <property type="entry name" value="Na+/solute_symporter_sf"/>
</dbReference>
<sequence>MLASLSLIFLVGLAMGAICQKLKLPRIIGILVTGIVLGQYVLDLLDPSILSISAELRKMALIIILLKAGLSLDLKDLKKAGRSAVLLSFVPASLEIAGYVLCAGWSCQCT</sequence>
<dbReference type="EMBL" id="ACFY01000165">
    <property type="protein sequence ID" value="EEG92064.1"/>
    <property type="molecule type" value="Genomic_DNA"/>
</dbReference>